<dbReference type="CDD" id="cd00886">
    <property type="entry name" value="MogA_MoaB"/>
    <property type="match status" value="1"/>
</dbReference>
<dbReference type="PANTHER" id="PTHR43764">
    <property type="entry name" value="MOLYBDENUM COFACTOR BIOSYNTHESIS"/>
    <property type="match status" value="1"/>
</dbReference>
<sequence>MFRLAVLTVSTSGSQGKRDDSSGQAIKDLLEGADFQVARYEIVSDDKDTISAKLAEWADSDDVDLIVTTGGTGLGRYDVTPEACLAILDKEVPGMAEAMRSKTLEFTPMAMISRSVTGIRGNTLIITLPGSTKGVQECLAVVMPVIPHALELLHRETVSEHPR</sequence>
<dbReference type="GO" id="GO:0006777">
    <property type="term" value="P:Mo-molybdopterin cofactor biosynthetic process"/>
    <property type="evidence" value="ECO:0007669"/>
    <property type="project" value="UniProtKB-KW"/>
</dbReference>
<comment type="similarity">
    <text evidence="2">Belongs to the MoaB/Mog family.</text>
</comment>
<comment type="pathway">
    <text evidence="1">Cofactor biosynthesis; molybdopterin biosynthesis.</text>
</comment>
<accession>A0A160V6Y0</accession>
<protein>
    <submittedName>
        <fullName evidence="5">Molybdenum cofactor biosynthesis protein MoaB</fullName>
    </submittedName>
</protein>
<feature type="domain" description="MoaB/Mog" evidence="4">
    <location>
        <begin position="5"/>
        <end position="149"/>
    </location>
</feature>
<evidence type="ECO:0000256" key="2">
    <source>
        <dbReference type="ARBA" id="ARBA00006112"/>
    </source>
</evidence>
<dbReference type="Pfam" id="PF00994">
    <property type="entry name" value="MoCF_biosynth"/>
    <property type="match status" value="1"/>
</dbReference>
<dbReference type="InterPro" id="IPR051920">
    <property type="entry name" value="MPT_Adenylyltrnsfr/MoaC-Rel"/>
</dbReference>
<evidence type="ECO:0000256" key="1">
    <source>
        <dbReference type="ARBA" id="ARBA00005046"/>
    </source>
</evidence>
<dbReference type="PROSITE" id="PS01078">
    <property type="entry name" value="MOCF_BIOSYNTHESIS_1"/>
    <property type="match status" value="1"/>
</dbReference>
<dbReference type="EMBL" id="FAXA01000102">
    <property type="protein sequence ID" value="CUV01591.1"/>
    <property type="molecule type" value="Genomic_DNA"/>
</dbReference>
<dbReference type="Gene3D" id="3.40.980.10">
    <property type="entry name" value="MoaB/Mog-like domain"/>
    <property type="match status" value="1"/>
</dbReference>
<name>A0A160V6Y0_9ZZZZ</name>
<evidence type="ECO:0000259" key="4">
    <source>
        <dbReference type="SMART" id="SM00852"/>
    </source>
</evidence>
<dbReference type="NCBIfam" id="TIGR00177">
    <property type="entry name" value="molyb_syn"/>
    <property type="match status" value="1"/>
</dbReference>
<dbReference type="InterPro" id="IPR001453">
    <property type="entry name" value="MoaB/Mog_dom"/>
</dbReference>
<dbReference type="PANTHER" id="PTHR43764:SF1">
    <property type="entry name" value="MOLYBDOPTERIN MOLYBDOTRANSFERASE"/>
    <property type="match status" value="1"/>
</dbReference>
<dbReference type="SUPFAM" id="SSF53218">
    <property type="entry name" value="Molybdenum cofactor biosynthesis proteins"/>
    <property type="match status" value="1"/>
</dbReference>
<keyword evidence="3" id="KW-0501">Molybdenum cofactor biosynthesis</keyword>
<dbReference type="AlphaFoldDB" id="A0A160V6Y0"/>
<evidence type="ECO:0000256" key="3">
    <source>
        <dbReference type="ARBA" id="ARBA00023150"/>
    </source>
</evidence>
<reference evidence="5" key="1">
    <citation type="submission" date="2015-10" db="EMBL/GenBank/DDBJ databases">
        <authorList>
            <person name="Gilbert D.G."/>
        </authorList>
    </citation>
    <scope>NUCLEOTIDE SEQUENCE</scope>
</reference>
<dbReference type="InterPro" id="IPR036425">
    <property type="entry name" value="MoaB/Mog-like_dom_sf"/>
</dbReference>
<gene>
    <name evidence="5" type="ORF">MGWOODY_Clf1025</name>
</gene>
<evidence type="ECO:0000313" key="5">
    <source>
        <dbReference type="EMBL" id="CUV01591.1"/>
    </source>
</evidence>
<dbReference type="InterPro" id="IPR008284">
    <property type="entry name" value="MoCF_biosynth_CS"/>
</dbReference>
<dbReference type="InterPro" id="IPR012245">
    <property type="entry name" value="MoaB"/>
</dbReference>
<dbReference type="SMART" id="SM00852">
    <property type="entry name" value="MoCF_biosynth"/>
    <property type="match status" value="1"/>
</dbReference>
<proteinExistence type="inferred from homology"/>
<organism evidence="5">
    <name type="scientific">hydrothermal vent metagenome</name>
    <dbReference type="NCBI Taxonomy" id="652676"/>
    <lineage>
        <taxon>unclassified sequences</taxon>
        <taxon>metagenomes</taxon>
        <taxon>ecological metagenomes</taxon>
    </lineage>
</organism>
<dbReference type="PIRSF" id="PIRSF006443">
    <property type="entry name" value="MoaB"/>
    <property type="match status" value="1"/>
</dbReference>